<feature type="domain" description="DUF4124" evidence="3">
    <location>
        <begin position="11"/>
        <end position="65"/>
    </location>
</feature>
<protein>
    <recommendedName>
        <fullName evidence="3">DUF4124 domain-containing protein</fullName>
    </recommendedName>
</protein>
<name>A0A0R0A178_9GAMM</name>
<dbReference type="Proteomes" id="UP000051802">
    <property type="component" value="Unassembled WGS sequence"/>
</dbReference>
<evidence type="ECO:0000256" key="2">
    <source>
        <dbReference type="SAM" id="SignalP"/>
    </source>
</evidence>
<feature type="region of interest" description="Disordered" evidence="1">
    <location>
        <begin position="37"/>
        <end position="100"/>
    </location>
</feature>
<evidence type="ECO:0000256" key="1">
    <source>
        <dbReference type="SAM" id="MobiDB-lite"/>
    </source>
</evidence>
<feature type="compositionally biased region" description="Pro residues" evidence="1">
    <location>
        <begin position="83"/>
        <end position="99"/>
    </location>
</feature>
<evidence type="ECO:0000313" key="5">
    <source>
        <dbReference type="Proteomes" id="UP000051802"/>
    </source>
</evidence>
<reference evidence="4 5" key="1">
    <citation type="submission" date="2015-10" db="EMBL/GenBank/DDBJ databases">
        <title>Genome sequencing and analysis of members of genus Stenotrophomonas.</title>
        <authorList>
            <person name="Patil P.P."/>
            <person name="Midha S."/>
            <person name="Patil P.B."/>
        </authorList>
    </citation>
    <scope>NUCLEOTIDE SEQUENCE [LARGE SCALE GENOMIC DNA]</scope>
    <source>
        <strain evidence="4 5">JCM 16536</strain>
    </source>
</reference>
<dbReference type="AlphaFoldDB" id="A0A0R0A178"/>
<feature type="compositionally biased region" description="Pro residues" evidence="1">
    <location>
        <begin position="58"/>
        <end position="74"/>
    </location>
</feature>
<feature type="chain" id="PRO_5006390102" description="DUF4124 domain-containing protein" evidence="2">
    <location>
        <begin position="20"/>
        <end position="214"/>
    </location>
</feature>
<sequence>MKRWLPCLLWLALARPATAQEIVIYRCTDARGNLAVQNQPCPKGTRQEKRTMQTPAAAPLPPPPTPVAPPPIPEAPQEVKAEQPPPAAPPPVVEKPAPPGLYTCKRRDETRYLTQDLANTSYCVPMQVTGLDGNPRTGAGEACEVVKDACEPVADDQLCTAWQQRLEEAETHWRFATPEHAATLQQEYARVRELVAASRCADGAAPPPAGDQKP</sequence>
<dbReference type="EMBL" id="LLXU01000110">
    <property type="protein sequence ID" value="KRG38917.1"/>
    <property type="molecule type" value="Genomic_DNA"/>
</dbReference>
<dbReference type="RefSeq" id="WP_057648304.1">
    <property type="nucleotide sequence ID" value="NZ_LLXU01000110.1"/>
</dbReference>
<evidence type="ECO:0000259" key="3">
    <source>
        <dbReference type="Pfam" id="PF13511"/>
    </source>
</evidence>
<keyword evidence="5" id="KW-1185">Reference proteome</keyword>
<gene>
    <name evidence="4" type="ORF">ARC20_14150</name>
</gene>
<proteinExistence type="predicted"/>
<evidence type="ECO:0000313" key="4">
    <source>
        <dbReference type="EMBL" id="KRG38917.1"/>
    </source>
</evidence>
<dbReference type="InterPro" id="IPR025392">
    <property type="entry name" value="DUF4124"/>
</dbReference>
<feature type="signal peptide" evidence="2">
    <location>
        <begin position="1"/>
        <end position="19"/>
    </location>
</feature>
<organism evidence="4 5">
    <name type="scientific">Stenotrophomonas panacihumi</name>
    <dbReference type="NCBI Taxonomy" id="676599"/>
    <lineage>
        <taxon>Bacteria</taxon>
        <taxon>Pseudomonadati</taxon>
        <taxon>Pseudomonadota</taxon>
        <taxon>Gammaproteobacteria</taxon>
        <taxon>Lysobacterales</taxon>
        <taxon>Lysobacteraceae</taxon>
        <taxon>Stenotrophomonas</taxon>
    </lineage>
</organism>
<comment type="caution">
    <text evidence="4">The sequence shown here is derived from an EMBL/GenBank/DDBJ whole genome shotgun (WGS) entry which is preliminary data.</text>
</comment>
<keyword evidence="2" id="KW-0732">Signal</keyword>
<dbReference type="OrthoDB" id="5974493at2"/>
<accession>A0A0R0A178</accession>
<dbReference type="Pfam" id="PF13511">
    <property type="entry name" value="DUF4124"/>
    <property type="match status" value="1"/>
</dbReference>